<dbReference type="InterPro" id="IPR003810">
    <property type="entry name" value="Mntp/YtaF"/>
</dbReference>
<keyword evidence="5 8" id="KW-0406">Ion transport</keyword>
<dbReference type="PANTHER" id="PTHR35529">
    <property type="entry name" value="MANGANESE EFFLUX PUMP MNTP-RELATED"/>
    <property type="match status" value="1"/>
</dbReference>
<gene>
    <name evidence="8" type="primary">mntP</name>
    <name evidence="9" type="ORF">GRQ65_02770</name>
</gene>
<organism evidence="9 10">
    <name type="scientific">Nocardioides flavescens</name>
    <dbReference type="NCBI Taxonomy" id="2691959"/>
    <lineage>
        <taxon>Bacteria</taxon>
        <taxon>Bacillati</taxon>
        <taxon>Actinomycetota</taxon>
        <taxon>Actinomycetes</taxon>
        <taxon>Propionibacteriales</taxon>
        <taxon>Nocardioidaceae</taxon>
        <taxon>Nocardioides</taxon>
    </lineage>
</organism>
<name>A0A6L7EMA4_9ACTN</name>
<feature type="transmembrane region" description="Helical" evidence="8">
    <location>
        <begin position="68"/>
        <end position="86"/>
    </location>
</feature>
<dbReference type="InterPro" id="IPR022929">
    <property type="entry name" value="Put_MntP"/>
</dbReference>
<evidence type="ECO:0000256" key="8">
    <source>
        <dbReference type="HAMAP-Rule" id="MF_01521"/>
    </source>
</evidence>
<dbReference type="GO" id="GO:0005886">
    <property type="term" value="C:plasma membrane"/>
    <property type="evidence" value="ECO:0007669"/>
    <property type="project" value="UniProtKB-SubCell"/>
</dbReference>
<evidence type="ECO:0000256" key="1">
    <source>
        <dbReference type="ARBA" id="ARBA00022448"/>
    </source>
</evidence>
<evidence type="ECO:0000313" key="10">
    <source>
        <dbReference type="Proteomes" id="UP000473325"/>
    </source>
</evidence>
<comment type="caution">
    <text evidence="9">The sequence shown here is derived from an EMBL/GenBank/DDBJ whole genome shotgun (WGS) entry which is preliminary data.</text>
</comment>
<feature type="transmembrane region" description="Helical" evidence="8">
    <location>
        <begin position="165"/>
        <end position="182"/>
    </location>
</feature>
<dbReference type="PANTHER" id="PTHR35529:SF1">
    <property type="entry name" value="MANGANESE EFFLUX PUMP MNTP-RELATED"/>
    <property type="match status" value="1"/>
</dbReference>
<dbReference type="RefSeq" id="WP_160874989.1">
    <property type="nucleotide sequence ID" value="NZ_WUEK01000002.1"/>
</dbReference>
<dbReference type="EMBL" id="WUEK01000002">
    <property type="protein sequence ID" value="MXG88467.1"/>
    <property type="molecule type" value="Genomic_DNA"/>
</dbReference>
<protein>
    <recommendedName>
        <fullName evidence="8">Putative manganese efflux pump MntP</fullName>
    </recommendedName>
</protein>
<dbReference type="GO" id="GO:0005384">
    <property type="term" value="F:manganese ion transmembrane transporter activity"/>
    <property type="evidence" value="ECO:0007669"/>
    <property type="project" value="UniProtKB-UniRule"/>
</dbReference>
<feature type="transmembrane region" description="Helical" evidence="8">
    <location>
        <begin position="6"/>
        <end position="24"/>
    </location>
</feature>
<comment type="function">
    <text evidence="8">Probably functions as a manganese efflux pump.</text>
</comment>
<keyword evidence="6 8" id="KW-0472">Membrane</keyword>
<dbReference type="Proteomes" id="UP000473325">
    <property type="component" value="Unassembled WGS sequence"/>
</dbReference>
<keyword evidence="3 8" id="KW-0812">Transmembrane</keyword>
<evidence type="ECO:0000256" key="2">
    <source>
        <dbReference type="ARBA" id="ARBA00022475"/>
    </source>
</evidence>
<accession>A0A6L7EMA4</accession>
<evidence type="ECO:0000256" key="7">
    <source>
        <dbReference type="ARBA" id="ARBA00023211"/>
    </source>
</evidence>
<feature type="transmembrane region" description="Helical" evidence="8">
    <location>
        <begin position="107"/>
        <end position="126"/>
    </location>
</feature>
<comment type="similarity">
    <text evidence="8">Belongs to the MntP (TC 9.B.29) family.</text>
</comment>
<dbReference type="Pfam" id="PF02659">
    <property type="entry name" value="Mntp"/>
    <property type="match status" value="1"/>
</dbReference>
<feature type="transmembrane region" description="Helical" evidence="8">
    <location>
        <begin position="36"/>
        <end position="56"/>
    </location>
</feature>
<dbReference type="HAMAP" id="MF_01521">
    <property type="entry name" value="MntP_pump"/>
    <property type="match status" value="1"/>
</dbReference>
<keyword evidence="4 8" id="KW-1133">Transmembrane helix</keyword>
<proteinExistence type="inferred from homology"/>
<keyword evidence="10" id="KW-1185">Reference proteome</keyword>
<evidence type="ECO:0000256" key="4">
    <source>
        <dbReference type="ARBA" id="ARBA00022989"/>
    </source>
</evidence>
<feature type="transmembrane region" description="Helical" evidence="8">
    <location>
        <begin position="132"/>
        <end position="153"/>
    </location>
</feature>
<evidence type="ECO:0000256" key="3">
    <source>
        <dbReference type="ARBA" id="ARBA00022692"/>
    </source>
</evidence>
<comment type="subcellular location">
    <subcellularLocation>
        <location evidence="8">Cell membrane</location>
        <topology evidence="8">Multi-pass membrane protein</topology>
    </subcellularLocation>
</comment>
<keyword evidence="2 8" id="KW-1003">Cell membrane</keyword>
<keyword evidence="1 8" id="KW-0813">Transport</keyword>
<dbReference type="AlphaFoldDB" id="A0A6L7EMA4"/>
<sequence>MSGLTLVVIALGVSADAFAVALAKGLQLRRLRGRDALALAVAFGVFQAVMPLLGWLAGTGFRGAISGIDHWVAFGLLVLIGGRMIWEALHPDTDDEQRDTGIPLGELLLLALATSLDALAVGLSLAFLDVDILSAVAVIGVTTFVLTLVGVYVGHRAGARFRTPAEVAGGVVLILIGVRIVLDHTGVL</sequence>
<reference evidence="9 10" key="1">
    <citation type="submission" date="2019-12" db="EMBL/GenBank/DDBJ databases">
        <authorList>
            <person name="Kun Z."/>
        </authorList>
    </citation>
    <scope>NUCLEOTIDE SEQUENCE [LARGE SCALE GENOMIC DNA]</scope>
    <source>
        <strain evidence="9 10">YIM 123512</strain>
    </source>
</reference>
<keyword evidence="7 8" id="KW-0464">Manganese</keyword>
<evidence type="ECO:0000256" key="5">
    <source>
        <dbReference type="ARBA" id="ARBA00023065"/>
    </source>
</evidence>
<evidence type="ECO:0000313" key="9">
    <source>
        <dbReference type="EMBL" id="MXG88467.1"/>
    </source>
</evidence>
<evidence type="ECO:0000256" key="6">
    <source>
        <dbReference type="ARBA" id="ARBA00023136"/>
    </source>
</evidence>